<organism evidence="3 4">
    <name type="scientific">Seminavis robusta</name>
    <dbReference type="NCBI Taxonomy" id="568900"/>
    <lineage>
        <taxon>Eukaryota</taxon>
        <taxon>Sar</taxon>
        <taxon>Stramenopiles</taxon>
        <taxon>Ochrophyta</taxon>
        <taxon>Bacillariophyta</taxon>
        <taxon>Bacillariophyceae</taxon>
        <taxon>Bacillariophycidae</taxon>
        <taxon>Naviculales</taxon>
        <taxon>Naviculaceae</taxon>
        <taxon>Seminavis</taxon>
    </lineage>
</organism>
<dbReference type="AlphaFoldDB" id="A0A9N8DBM2"/>
<gene>
    <name evidence="3" type="ORF">SEMRO_46_G027470.1</name>
</gene>
<sequence length="492" mass="55267">MMELTSTAARIPKESDPSIPTVDAEPVDIVTCGSFETGISACTAQSNSTLFRHANSLNEISWSLWSDNGGERRCLLLNCVTTGSNPPSPSSVMSANTSTPLNAVKPTSSSRGHYTGSNRNVCLFIKLTVFFLASFLAGMTVQQKVAAASLSTATIKTTTSNLRNTNGRTTSTTSTTIVYGHVHMAKTGGTNLNGMLATRYERVCGHKGYSYDAIAHNQRTREWQASTEKYGDGLYTLHDSITQIKPNYNRGRVPPKVMFEIGFQDCDWISLEDPGWRAWPHHVLPDLKMATTDANNDDDDGNDDDGNDNDATTTTTRLELHVPCRDPVDHLLSMCHYQSIDFDCSIPFESDVGTKKHNHDSSKQTADTTMEEQIDSCLMGLGRFHHELANLPHTDLKCFDYQQQDLYLQYMDQRLQPRRQQQTYVWRASDRKRHYEQECLGGHDNDDDVQHATKQKERLQERIANYLLKHHDYYRFCKDCRGSPQDLFPAAA</sequence>
<keyword evidence="4" id="KW-1185">Reference proteome</keyword>
<dbReference type="OrthoDB" id="46612at2759"/>
<reference evidence="3" key="1">
    <citation type="submission" date="2020-06" db="EMBL/GenBank/DDBJ databases">
        <authorList>
            <consortium name="Plant Systems Biology data submission"/>
        </authorList>
    </citation>
    <scope>NUCLEOTIDE SEQUENCE</scope>
    <source>
        <strain evidence="3">D6</strain>
    </source>
</reference>
<name>A0A9N8DBM2_9STRA</name>
<evidence type="ECO:0000313" key="3">
    <source>
        <dbReference type="EMBL" id="CAB9498825.1"/>
    </source>
</evidence>
<proteinExistence type="predicted"/>
<dbReference type="Proteomes" id="UP001153069">
    <property type="component" value="Unassembled WGS sequence"/>
</dbReference>
<feature type="transmembrane region" description="Helical" evidence="2">
    <location>
        <begin position="121"/>
        <end position="141"/>
    </location>
</feature>
<evidence type="ECO:0000256" key="1">
    <source>
        <dbReference type="SAM" id="MobiDB-lite"/>
    </source>
</evidence>
<comment type="caution">
    <text evidence="3">The sequence shown here is derived from an EMBL/GenBank/DDBJ whole genome shotgun (WGS) entry which is preliminary data.</text>
</comment>
<evidence type="ECO:0000256" key="2">
    <source>
        <dbReference type="SAM" id="Phobius"/>
    </source>
</evidence>
<feature type="compositionally biased region" description="Acidic residues" evidence="1">
    <location>
        <begin position="295"/>
        <end position="308"/>
    </location>
</feature>
<keyword evidence="2" id="KW-0812">Transmembrane</keyword>
<keyword evidence="2" id="KW-0472">Membrane</keyword>
<dbReference type="EMBL" id="CAICTM010000046">
    <property type="protein sequence ID" value="CAB9498825.1"/>
    <property type="molecule type" value="Genomic_DNA"/>
</dbReference>
<evidence type="ECO:0000313" key="4">
    <source>
        <dbReference type="Proteomes" id="UP001153069"/>
    </source>
</evidence>
<keyword evidence="2" id="KW-1133">Transmembrane helix</keyword>
<feature type="region of interest" description="Disordered" evidence="1">
    <location>
        <begin position="293"/>
        <end position="314"/>
    </location>
</feature>
<protein>
    <submittedName>
        <fullName evidence="3">Uncharacterized protein</fullName>
    </submittedName>
</protein>
<feature type="region of interest" description="Disordered" evidence="1">
    <location>
        <begin position="1"/>
        <end position="22"/>
    </location>
</feature>
<accession>A0A9N8DBM2</accession>